<organism evidence="1 2">
    <name type="scientific">Ramlibacter montanisoli</name>
    <dbReference type="NCBI Taxonomy" id="2732512"/>
    <lineage>
        <taxon>Bacteria</taxon>
        <taxon>Pseudomonadati</taxon>
        <taxon>Pseudomonadota</taxon>
        <taxon>Betaproteobacteria</taxon>
        <taxon>Burkholderiales</taxon>
        <taxon>Comamonadaceae</taxon>
        <taxon>Ramlibacter</taxon>
    </lineage>
</organism>
<comment type="caution">
    <text evidence="1">The sequence shown here is derived from an EMBL/GenBank/DDBJ whole genome shotgun (WGS) entry which is preliminary data.</text>
</comment>
<name>A0A849KN23_9BURK</name>
<protein>
    <recommendedName>
        <fullName evidence="3">GAF domain-containing protein</fullName>
    </recommendedName>
</protein>
<accession>A0A849KN23</accession>
<dbReference type="Proteomes" id="UP000552954">
    <property type="component" value="Unassembled WGS sequence"/>
</dbReference>
<reference evidence="1 2" key="2">
    <citation type="submission" date="2020-06" db="EMBL/GenBank/DDBJ databases">
        <title>Ramlibacter rhizophilus sp. nov., isolated from rhizosphere soil of national flower Mugunghwa from South Korea.</title>
        <authorList>
            <person name="Zheng-Fei Y."/>
            <person name="Huan T."/>
        </authorList>
    </citation>
    <scope>NUCLEOTIDE SEQUENCE [LARGE SCALE GENOMIC DNA]</scope>
    <source>
        <strain evidence="1 2">B156</strain>
    </source>
</reference>
<dbReference type="EMBL" id="JABFCS010000001">
    <property type="protein sequence ID" value="NNU43169.1"/>
    <property type="molecule type" value="Genomic_DNA"/>
</dbReference>
<evidence type="ECO:0000313" key="1">
    <source>
        <dbReference type="EMBL" id="NNU43169.1"/>
    </source>
</evidence>
<evidence type="ECO:0000313" key="2">
    <source>
        <dbReference type="Proteomes" id="UP000552954"/>
    </source>
</evidence>
<evidence type="ECO:0008006" key="3">
    <source>
        <dbReference type="Google" id="ProtNLM"/>
    </source>
</evidence>
<dbReference type="RefSeq" id="WP_171558087.1">
    <property type="nucleotide sequence ID" value="NZ_JABFCS010000001.1"/>
</dbReference>
<proteinExistence type="predicted"/>
<keyword evidence="2" id="KW-1185">Reference proteome</keyword>
<sequence length="292" mass="31180">MTGASIYSLADGAHAKLESAQWARFSAPASTADFCSSWLALLCAQVDRPQGGLVLLGPGQDGSYSPAASWPDASHNLLHLGPTAQATLQERRGIVHEGNSPATTAAILMVGYPIEVDGLLHGAVVLEIKPRPESEVQRVLRQLHWGSAWLVDQFRRQVVTREQQRAERLSLASQAVATALQEKPVRAAALAVANELAGRLGCERVAIGFSRHDSCEVQAISHTATFDARSDFVRLLAEAMDEVLDLGQPQVHPPLDADAVGGLAHAALSSARSEAGVLSRFRCWTTATRLAC</sequence>
<reference evidence="1 2" key="1">
    <citation type="submission" date="2020-05" db="EMBL/GenBank/DDBJ databases">
        <authorList>
            <person name="Khan S.A."/>
            <person name="Jeon C.O."/>
            <person name="Chun B.H."/>
        </authorList>
    </citation>
    <scope>NUCLEOTIDE SEQUENCE [LARGE SCALE GENOMIC DNA]</scope>
    <source>
        <strain evidence="1 2">B156</strain>
    </source>
</reference>
<gene>
    <name evidence="1" type="ORF">HK415_08355</name>
</gene>
<dbReference type="AlphaFoldDB" id="A0A849KN23"/>